<dbReference type="EMBL" id="JRRC01412934">
    <property type="protein sequence ID" value="KHG04521.1"/>
    <property type="molecule type" value="Genomic_DNA"/>
</dbReference>
<sequence>MNFWHILWYKSKPCDLAKFGIVFWQLWYV</sequence>
<comment type="caution">
    <text evidence="1">The sequence shown here is derived from an EMBL/GenBank/DDBJ whole genome shotgun (WGS) entry which is preliminary data.</text>
</comment>
<accession>A0A0B0N011</accession>
<dbReference type="Proteomes" id="UP000032142">
    <property type="component" value="Unassembled WGS sequence"/>
</dbReference>
<protein>
    <submittedName>
        <fullName evidence="1">Uncharacterized protein</fullName>
    </submittedName>
</protein>
<name>A0A0B0N011_GOSAR</name>
<gene>
    <name evidence="1" type="ORF">F383_28488</name>
</gene>
<organism evidence="1 2">
    <name type="scientific">Gossypium arboreum</name>
    <name type="common">Tree cotton</name>
    <name type="synonym">Gossypium nanking</name>
    <dbReference type="NCBI Taxonomy" id="29729"/>
    <lineage>
        <taxon>Eukaryota</taxon>
        <taxon>Viridiplantae</taxon>
        <taxon>Streptophyta</taxon>
        <taxon>Embryophyta</taxon>
        <taxon>Tracheophyta</taxon>
        <taxon>Spermatophyta</taxon>
        <taxon>Magnoliopsida</taxon>
        <taxon>eudicotyledons</taxon>
        <taxon>Gunneridae</taxon>
        <taxon>Pentapetalae</taxon>
        <taxon>rosids</taxon>
        <taxon>malvids</taxon>
        <taxon>Malvales</taxon>
        <taxon>Malvaceae</taxon>
        <taxon>Malvoideae</taxon>
        <taxon>Gossypium</taxon>
    </lineage>
</organism>
<proteinExistence type="predicted"/>
<keyword evidence="2" id="KW-1185">Reference proteome</keyword>
<evidence type="ECO:0000313" key="2">
    <source>
        <dbReference type="Proteomes" id="UP000032142"/>
    </source>
</evidence>
<reference evidence="2" key="1">
    <citation type="submission" date="2014-09" db="EMBL/GenBank/DDBJ databases">
        <authorList>
            <person name="Mudge J."/>
            <person name="Ramaraj T."/>
            <person name="Lindquist I.E."/>
            <person name="Bharti A.K."/>
            <person name="Sundararajan A."/>
            <person name="Cameron C.T."/>
            <person name="Woodward J.E."/>
            <person name="May G.D."/>
            <person name="Brubaker C."/>
            <person name="Broadhvest J."/>
            <person name="Wilkins T.A."/>
        </authorList>
    </citation>
    <scope>NUCLEOTIDE SEQUENCE</scope>
    <source>
        <strain evidence="2">cv. AKA8401</strain>
    </source>
</reference>
<evidence type="ECO:0000313" key="1">
    <source>
        <dbReference type="EMBL" id="KHG04521.1"/>
    </source>
</evidence>
<dbReference type="AlphaFoldDB" id="A0A0B0N011"/>